<evidence type="ECO:0000256" key="5">
    <source>
        <dbReference type="SAM" id="MobiDB-lite"/>
    </source>
</evidence>
<evidence type="ECO:0000256" key="2">
    <source>
        <dbReference type="ARBA" id="ARBA00022801"/>
    </source>
</evidence>
<keyword evidence="3 8" id="KW-0347">Helicase</keyword>
<feature type="region of interest" description="Disordered" evidence="5">
    <location>
        <begin position="480"/>
        <end position="508"/>
    </location>
</feature>
<dbReference type="InterPro" id="IPR003593">
    <property type="entry name" value="AAA+_ATPase"/>
</dbReference>
<dbReference type="GO" id="GO:0016787">
    <property type="term" value="F:hydrolase activity"/>
    <property type="evidence" value="ECO:0007669"/>
    <property type="project" value="UniProtKB-KW"/>
</dbReference>
<dbReference type="InterPro" id="IPR001650">
    <property type="entry name" value="Helicase_C-like"/>
</dbReference>
<dbReference type="OrthoDB" id="9805617at2"/>
<dbReference type="Pfam" id="PF00270">
    <property type="entry name" value="DEAD"/>
    <property type="match status" value="1"/>
</dbReference>
<dbReference type="Proteomes" id="UP000280819">
    <property type="component" value="Unassembled WGS sequence"/>
</dbReference>
<comment type="caution">
    <text evidence="8">The sequence shown here is derived from an EMBL/GenBank/DDBJ whole genome shotgun (WGS) entry which is preliminary data.</text>
</comment>
<reference evidence="8 9" key="1">
    <citation type="submission" date="2018-11" db="EMBL/GenBank/DDBJ databases">
        <title>Genomes From Bacteria Associated with the Canine Oral Cavity: a Test Case for Automated Genome-Based Taxonomic Assignment.</title>
        <authorList>
            <person name="Coil D.A."/>
            <person name="Jospin G."/>
            <person name="Darling A.E."/>
            <person name="Wallis C."/>
            <person name="Davis I.J."/>
            <person name="Harris S."/>
            <person name="Eisen J.A."/>
            <person name="Holcombe L.J."/>
            <person name="O'Flynn C."/>
        </authorList>
    </citation>
    <scope>NUCLEOTIDE SEQUENCE [LARGE SCALE GENOMIC DNA]</scope>
    <source>
        <strain evidence="8 9">OH887_COT-365</strain>
    </source>
</reference>
<dbReference type="PANTHER" id="PTHR18934:SF99">
    <property type="entry name" value="ATP-DEPENDENT RNA HELICASE DHX37-RELATED"/>
    <property type="match status" value="1"/>
</dbReference>
<evidence type="ECO:0000313" key="9">
    <source>
        <dbReference type="Proteomes" id="UP000280819"/>
    </source>
</evidence>
<dbReference type="InterPro" id="IPR024590">
    <property type="entry name" value="HrpA_C"/>
</dbReference>
<dbReference type="Pfam" id="PF21010">
    <property type="entry name" value="HA2_C"/>
    <property type="match status" value="1"/>
</dbReference>
<dbReference type="PROSITE" id="PS51194">
    <property type="entry name" value="HELICASE_CTER"/>
    <property type="match status" value="1"/>
</dbReference>
<dbReference type="PANTHER" id="PTHR18934">
    <property type="entry name" value="ATP-DEPENDENT RNA HELICASE"/>
    <property type="match status" value="1"/>
</dbReference>
<feature type="domain" description="Helicase ATP-binding" evidence="6">
    <location>
        <begin position="22"/>
        <end position="182"/>
    </location>
</feature>
<dbReference type="EC" id="3.6.4.13" evidence="8"/>
<dbReference type="SMART" id="SM00490">
    <property type="entry name" value="HELICc"/>
    <property type="match status" value="1"/>
</dbReference>
<dbReference type="SUPFAM" id="SSF52540">
    <property type="entry name" value="P-loop containing nucleoside triphosphate hydrolases"/>
    <property type="match status" value="1"/>
</dbReference>
<feature type="domain" description="Helicase C-terminal" evidence="7">
    <location>
        <begin position="200"/>
        <end position="371"/>
    </location>
</feature>
<name>A0A3P1T5Y4_9ACTN</name>
<dbReference type="InterPro" id="IPR010222">
    <property type="entry name" value="RNA_helicase_HrpA"/>
</dbReference>
<dbReference type="SMART" id="SM00382">
    <property type="entry name" value="AAA"/>
    <property type="match status" value="1"/>
</dbReference>
<dbReference type="InterPro" id="IPR027417">
    <property type="entry name" value="P-loop_NTPase"/>
</dbReference>
<protein>
    <submittedName>
        <fullName evidence="8">ATP-dependent RNA helicase HrpA</fullName>
        <ecNumber evidence="8">3.6.4.13</ecNumber>
    </submittedName>
</protein>
<dbReference type="CDD" id="cd18791">
    <property type="entry name" value="SF2_C_RHA"/>
    <property type="match status" value="1"/>
</dbReference>
<gene>
    <name evidence="8" type="primary">hrpA</name>
    <name evidence="8" type="ORF">EII34_08240</name>
</gene>
<dbReference type="InterPro" id="IPR007502">
    <property type="entry name" value="Helicase-assoc_dom"/>
</dbReference>
<dbReference type="FunFam" id="1.20.120.1080:FF:000005">
    <property type="entry name" value="ATP-dependent helicase HrpA"/>
    <property type="match status" value="1"/>
</dbReference>
<dbReference type="PROSITE" id="PS51192">
    <property type="entry name" value="HELICASE_ATP_BIND_1"/>
    <property type="match status" value="1"/>
</dbReference>
<evidence type="ECO:0000256" key="4">
    <source>
        <dbReference type="ARBA" id="ARBA00022840"/>
    </source>
</evidence>
<dbReference type="AlphaFoldDB" id="A0A3P1T5Y4"/>
<dbReference type="Pfam" id="PF07717">
    <property type="entry name" value="OB_NTP_bind"/>
    <property type="match status" value="1"/>
</dbReference>
<keyword evidence="4" id="KW-0067">ATP-binding</keyword>
<keyword evidence="1" id="KW-0547">Nucleotide-binding</keyword>
<dbReference type="InterPro" id="IPR011709">
    <property type="entry name" value="DEAD-box_helicase_OB_fold"/>
</dbReference>
<evidence type="ECO:0000256" key="1">
    <source>
        <dbReference type="ARBA" id="ARBA00022741"/>
    </source>
</evidence>
<dbReference type="GO" id="GO:0005524">
    <property type="term" value="F:ATP binding"/>
    <property type="evidence" value="ECO:0007669"/>
    <property type="project" value="UniProtKB-KW"/>
</dbReference>
<dbReference type="InterPro" id="IPR011545">
    <property type="entry name" value="DEAD/DEAH_box_helicase_dom"/>
</dbReference>
<dbReference type="InterPro" id="IPR014001">
    <property type="entry name" value="Helicase_ATP-bd"/>
</dbReference>
<dbReference type="GO" id="GO:0003723">
    <property type="term" value="F:RNA binding"/>
    <property type="evidence" value="ECO:0007669"/>
    <property type="project" value="TreeGrafter"/>
</dbReference>
<evidence type="ECO:0000259" key="7">
    <source>
        <dbReference type="PROSITE" id="PS51194"/>
    </source>
</evidence>
<sequence>MNQPVLTFDAALPISAEAPRIASLIRDHQVVVVAGETGSGKTTQLPKICLLAGRERIAHTQPRRIAARTVARRIADECGVALGEFVGYQVRFTRKVSRSTRIKVMTDGVLLSELAHDRDLSRYDTIIIDEAHERSLNIDFLLGYLKQLLERRPELRVIVTSATIDTARFAAHFDDAPIVEVSGRTHPVEIRYRPLGDEDEVDAIAKAVQEIASTSSTGDVLVFLTGEREIRDAAEAIEALRLRGWETLPLYARLAAADQEKVFQPHRGRRVVLATNVAETSITVPGIRFVVDVGTARVSRYSARTKVQRLPIEPISRASADQRAGRCGRLGPGIAIRLYSQEDLASRPEFTEPEILRTNLATVILQMAQAGLGDIEGFPFVEAPVSSQISDGLRVLTELGAIHPRRRREHVRLTRTGRLLARMPVDPRLGRMLIEASRRGALHQVQVIVAGLTVPDVRERPLEHQQAADELHRRFTVPAVTSAAPSGGQPRRHTVHTGTRPVKETAGALPGGDFEALMNVWHHLRARRRELSGSAFRKMCRAEFLHFVRFREWEDLVSQLREVCRELELPEEGEAPFDVVVECLLTGLLSNIGLALPSPAKQGRRRPLTEYQGARGARFAISPGSALARTTPPLVVAYELVETSRLWARTLAPVSASQIERAAGDLVTRTLSEPTFSPRSATVVASETVSLFGVPIIAGRRTNYATSHPEQAREIFIRSGLVEGQWETRNPVVVANRYALEEAERLTDRMRRPELLISDAALYDFYDRVLPETVVSGATFDKYVRQLDSDAGLRLTPADCVTDPGQVRVQDFPDRWRVGDLELPVSYVYDPGAGADGVTVEVRLEQLGVLDPAPFTWQVPGLRESLAVALIKSLPKRIRTSFVPAPDHARRALAWLEEQGVGEEVSFARAMGQALLALTGVAVAPEDWNAAALDTHLRPTFVVVDNRTEVARGEDLQELKVRLSAKVAGTLTRRAGRLAATRATTWSFGTLPRTTELGGGVAGHPCLVDEGSTVGVQVADTVAKARRSHAAGLRRLLTLVTPSPLKWVVSHMGNAEKLALGGSRYDSVPELLADAWLKAVDRLVREAVDPMEIRDERAFSDLVEQVRPEVPQTTAAVVATAARALAAESRVSRLLATLPETDETARDITEQLANLTFARFISATPDPWYDRIPVWVEACETRLTSRGKNPNLAARNREEIARLEARYAELCDAQPPGPLPQEVEEIAFLLEEFRVSLFAQGVRTAVPVSAKRITQAMGLVGR</sequence>
<evidence type="ECO:0000256" key="3">
    <source>
        <dbReference type="ARBA" id="ARBA00022806"/>
    </source>
</evidence>
<dbReference type="SMART" id="SM00487">
    <property type="entry name" value="DEXDc"/>
    <property type="match status" value="1"/>
</dbReference>
<evidence type="ECO:0000313" key="8">
    <source>
        <dbReference type="EMBL" id="RRD04907.1"/>
    </source>
</evidence>
<keyword evidence="2 8" id="KW-0378">Hydrolase</keyword>
<organism evidence="8 9">
    <name type="scientific">Arachnia propionica</name>
    <dbReference type="NCBI Taxonomy" id="1750"/>
    <lineage>
        <taxon>Bacteria</taxon>
        <taxon>Bacillati</taxon>
        <taxon>Actinomycetota</taxon>
        <taxon>Actinomycetes</taxon>
        <taxon>Propionibacteriales</taxon>
        <taxon>Propionibacteriaceae</taxon>
        <taxon>Arachnia</taxon>
    </lineage>
</organism>
<dbReference type="RefSeq" id="WP_124844682.1">
    <property type="nucleotide sequence ID" value="NZ_RQZG01000008.1"/>
</dbReference>
<dbReference type="Pfam" id="PF00271">
    <property type="entry name" value="Helicase_C"/>
    <property type="match status" value="1"/>
</dbReference>
<dbReference type="Pfam" id="PF11898">
    <property type="entry name" value="DUF3418"/>
    <property type="match status" value="1"/>
</dbReference>
<dbReference type="Gene3D" id="1.20.120.1080">
    <property type="match status" value="1"/>
</dbReference>
<dbReference type="GO" id="GO:0003724">
    <property type="term" value="F:RNA helicase activity"/>
    <property type="evidence" value="ECO:0007669"/>
    <property type="project" value="UniProtKB-EC"/>
</dbReference>
<accession>A0A3P1T5Y4</accession>
<dbReference type="Gene3D" id="3.40.50.300">
    <property type="entry name" value="P-loop containing nucleotide triphosphate hydrolases"/>
    <property type="match status" value="2"/>
</dbReference>
<dbReference type="NCBIfam" id="TIGR01967">
    <property type="entry name" value="DEAH_box_HrpA"/>
    <property type="match status" value="1"/>
</dbReference>
<dbReference type="SMART" id="SM00847">
    <property type="entry name" value="HA2"/>
    <property type="match status" value="1"/>
</dbReference>
<evidence type="ECO:0000259" key="6">
    <source>
        <dbReference type="PROSITE" id="PS51192"/>
    </source>
</evidence>
<proteinExistence type="predicted"/>
<dbReference type="EMBL" id="RQZG01000008">
    <property type="protein sequence ID" value="RRD04907.1"/>
    <property type="molecule type" value="Genomic_DNA"/>
</dbReference>